<dbReference type="EMBL" id="CAJJDO010000131">
    <property type="protein sequence ID" value="CAD8202407.1"/>
    <property type="molecule type" value="Genomic_DNA"/>
</dbReference>
<dbReference type="OrthoDB" id="311225at2759"/>
<feature type="signal peptide" evidence="1">
    <location>
        <begin position="1"/>
        <end position="17"/>
    </location>
</feature>
<organism evidence="2 3">
    <name type="scientific">Paramecium pentaurelia</name>
    <dbReference type="NCBI Taxonomy" id="43138"/>
    <lineage>
        <taxon>Eukaryota</taxon>
        <taxon>Sar</taxon>
        <taxon>Alveolata</taxon>
        <taxon>Ciliophora</taxon>
        <taxon>Intramacronucleata</taxon>
        <taxon>Oligohymenophorea</taxon>
        <taxon>Peniculida</taxon>
        <taxon>Parameciidae</taxon>
        <taxon>Paramecium</taxon>
    </lineage>
</organism>
<evidence type="ECO:0000256" key="1">
    <source>
        <dbReference type="SAM" id="SignalP"/>
    </source>
</evidence>
<accession>A0A8S1XN85</accession>
<feature type="chain" id="PRO_5035751995" description="Transmembrane protein" evidence="1">
    <location>
        <begin position="18"/>
        <end position="1371"/>
    </location>
</feature>
<dbReference type="Proteomes" id="UP000689195">
    <property type="component" value="Unassembled WGS sequence"/>
</dbReference>
<proteinExistence type="predicted"/>
<evidence type="ECO:0008006" key="4">
    <source>
        <dbReference type="Google" id="ProtNLM"/>
    </source>
</evidence>
<sequence length="1371" mass="164381">MEILLTFLGYLIFNVNSSIKSCEDLKYQPFITCYSYISSCYILEGDNEDYSKLQHIETQIIKPSFIIPLQEQPIVIRIIDNLDEKKKIQEKLLCYLFSKIQYSIVCISFDLVIQNDQVNFIEKLRFDTNIVASEDCKEMNMNEDGSLNLFCLSKFKLKQYTLYLLRRNVTLNLEHNVQDQIQDSCQIKQMKWKENQYIIAFYQCSNWKILLINNSEVQNLLDAQMKENETFLQGFSYIHDVSFCMHNQLIFALYLIENDSYLQVNMNSLEKKFANYFSFENTKRILKIIVQQTCQIIIIVYPLQDNKQKVINYQTNKEINLNQKYQNHNIYFHSNLLFLQNQSELNILLNAHLNQTYQINNTPLHFFEFIRLFCQFDQTKNTLQFYRYFQLSSFIQPKKKYLFLIQNKDLFKSNTIYMCLRIIYENNTLDDIQTKLVQKITMQNNCQSKLKQIIWKTEGQSLLKNSQFNLYNHGVSINVSIRNNDKFVNYCLSKLQLFNFIGNIEVRQIKIPGFICFQNETQFFIYNCNENKLQISINKEQFEVLESYGDYIVVSKNNKNLLRIIQLQNDLIFQFKIEFDDLIIKAQQISQSVFLYMNNSNLPPLIYSKYQSNFNSKYLLKSLYQSEPILFYYEAENQRFIQYLNEMQNSLKLDESLIISIKVQTIANSDYLILAIHDLTRSIILYYFNDHEIHQISNYSFSDYQFVHPFKYKIKLHHLAVLMKQNKNLYIAIFECNLSSLQLQEITETDDSFFIFHQSDLLYSFNKEWRLLLLNEIIVEMMTNTIFLNNLSSFYYTYLYPPQQEDRGIQLKIQILNNCYKLYSLQNLTKFEIQQNQIIKLNISDIFYGPINSLTLVTNSSITLNGPFRLREEFQLCSLNRTNFCIKQYQIERATQILMFSLIILENKIFEILNDSNENIIFITFIKLNYYLCFFKSDNNLKIQLIQCSDEYINVISDLNNNFKIQEINRSDIKRTGNLIKLKNEFIQTFIYFEDINFILINLSEIVLDVIHIENSQNQYLILQQNQINPIDIDLIIYSINLDQKILLYSLSIYKKLQIELSIRQIIFQELKLTQCIQIGNLIIIKLFIFSKQYSYIFQLILDQQKNQITFELQKSIRNGISINSINSNFKIDYSDENILVLNQIYTNQQLFYDFSQDRNFYDYFHKSIKYFQIKRFNTTHFIFINESSIHLGTIGYEIQQQNSIEINYNFLLHAQNDVYINNYILLYQMKMHPFRYIQLNKSINLQRLKYQFNYHAQFSQLYIQEKEKFDIKNQFITSLNIHLQIINQFNEFTQNQFSCQIYNVNRIINNLFWPRIQIFIFFIQQNSLHFNQTNRLLNLSSFYIIFFLIVNFLSVKLNQLSLEFEIPSQF</sequence>
<evidence type="ECO:0000313" key="2">
    <source>
        <dbReference type="EMBL" id="CAD8202407.1"/>
    </source>
</evidence>
<gene>
    <name evidence="2" type="ORF">PPENT_87.1.T1310022</name>
</gene>
<protein>
    <recommendedName>
        <fullName evidence="4">Transmembrane protein</fullName>
    </recommendedName>
</protein>
<reference evidence="2" key="1">
    <citation type="submission" date="2021-01" db="EMBL/GenBank/DDBJ databases">
        <authorList>
            <consortium name="Genoscope - CEA"/>
            <person name="William W."/>
        </authorList>
    </citation>
    <scope>NUCLEOTIDE SEQUENCE</scope>
</reference>
<evidence type="ECO:0000313" key="3">
    <source>
        <dbReference type="Proteomes" id="UP000689195"/>
    </source>
</evidence>
<keyword evidence="3" id="KW-1185">Reference proteome</keyword>
<name>A0A8S1XN85_9CILI</name>
<keyword evidence="1" id="KW-0732">Signal</keyword>
<comment type="caution">
    <text evidence="2">The sequence shown here is derived from an EMBL/GenBank/DDBJ whole genome shotgun (WGS) entry which is preliminary data.</text>
</comment>